<evidence type="ECO:0000313" key="3">
    <source>
        <dbReference type="EMBL" id="MBB5188692.1"/>
    </source>
</evidence>
<evidence type="ECO:0000256" key="2">
    <source>
        <dbReference type="SAM" id="SignalP"/>
    </source>
</evidence>
<dbReference type="EMBL" id="JACHHW010000008">
    <property type="protein sequence ID" value="MBB5188692.1"/>
    <property type="molecule type" value="Genomic_DNA"/>
</dbReference>
<accession>A0A840R8J4</accession>
<dbReference type="InterPro" id="IPR036182">
    <property type="entry name" value="PCuAC_sf"/>
</dbReference>
<proteinExistence type="predicted"/>
<reference evidence="3 4" key="1">
    <citation type="submission" date="2020-08" db="EMBL/GenBank/DDBJ databases">
        <title>Genomic Encyclopedia of Type Strains, Phase IV (KMG-IV): sequencing the most valuable type-strain genomes for metagenomic binning, comparative biology and taxonomic classification.</title>
        <authorList>
            <person name="Goeker M."/>
        </authorList>
    </citation>
    <scope>NUCLEOTIDE SEQUENCE [LARGE SCALE GENOMIC DNA]</scope>
    <source>
        <strain evidence="3 4">DSM 25701</strain>
    </source>
</reference>
<dbReference type="Pfam" id="PF04314">
    <property type="entry name" value="PCuAC"/>
    <property type="match status" value="1"/>
</dbReference>
<dbReference type="Proteomes" id="UP000536640">
    <property type="component" value="Unassembled WGS sequence"/>
</dbReference>
<dbReference type="Gene3D" id="2.60.40.1890">
    <property type="entry name" value="PCu(A)C copper chaperone"/>
    <property type="match status" value="1"/>
</dbReference>
<comment type="caution">
    <text evidence="3">The sequence shown here is derived from an EMBL/GenBank/DDBJ whole genome shotgun (WGS) entry which is preliminary data.</text>
</comment>
<dbReference type="InterPro" id="IPR007410">
    <property type="entry name" value="LpqE-like"/>
</dbReference>
<feature type="signal peptide" evidence="2">
    <location>
        <begin position="1"/>
        <end position="22"/>
    </location>
</feature>
<evidence type="ECO:0000313" key="4">
    <source>
        <dbReference type="Proteomes" id="UP000536640"/>
    </source>
</evidence>
<evidence type="ECO:0008006" key="5">
    <source>
        <dbReference type="Google" id="ProtNLM"/>
    </source>
</evidence>
<dbReference type="RefSeq" id="WP_226968247.1">
    <property type="nucleotide sequence ID" value="NZ_JACHHW010000008.1"/>
</dbReference>
<sequence length="168" mass="18091">MSCKWMSVGGLAALLFSAVLQAQPDQITVENAYVRGLPPSQRNTAAFFSVHNHRGQEVRIVAGDSDAAERLEIHGHQHRNGMMSMQREDAVTAPANGEFVFAPGAYHLMLINLTRPLADGDRVKFTLKTAEGEILAIDAPVISVLKPAPSANTTSSSTMSPTEHTGMH</sequence>
<feature type="region of interest" description="Disordered" evidence="1">
    <location>
        <begin position="147"/>
        <end position="168"/>
    </location>
</feature>
<keyword evidence="4" id="KW-1185">Reference proteome</keyword>
<evidence type="ECO:0000256" key="1">
    <source>
        <dbReference type="SAM" id="MobiDB-lite"/>
    </source>
</evidence>
<feature type="chain" id="PRO_5032866490" description="Copper chaperone PCu(A)C" evidence="2">
    <location>
        <begin position="23"/>
        <end position="168"/>
    </location>
</feature>
<dbReference type="SUPFAM" id="SSF110087">
    <property type="entry name" value="DR1885-like metal-binding protein"/>
    <property type="match status" value="1"/>
</dbReference>
<dbReference type="InterPro" id="IPR058248">
    <property type="entry name" value="Lxx211020-like"/>
</dbReference>
<feature type="compositionally biased region" description="Low complexity" evidence="1">
    <location>
        <begin position="150"/>
        <end position="168"/>
    </location>
</feature>
<dbReference type="AlphaFoldDB" id="A0A840R8J4"/>
<gene>
    <name evidence="3" type="ORF">HNQ57_002982</name>
</gene>
<name>A0A840R8J4_9GAMM</name>
<organism evidence="3 4">
    <name type="scientific">Zhongshania antarctica</name>
    <dbReference type="NCBI Taxonomy" id="641702"/>
    <lineage>
        <taxon>Bacteria</taxon>
        <taxon>Pseudomonadati</taxon>
        <taxon>Pseudomonadota</taxon>
        <taxon>Gammaproteobacteria</taxon>
        <taxon>Cellvibrionales</taxon>
        <taxon>Spongiibacteraceae</taxon>
        <taxon>Zhongshania</taxon>
    </lineage>
</organism>
<dbReference type="PANTHER" id="PTHR36302:SF1">
    <property type="entry name" value="COPPER CHAPERONE PCU(A)C"/>
    <property type="match status" value="1"/>
</dbReference>
<protein>
    <recommendedName>
        <fullName evidence="5">Copper chaperone PCu(A)C</fullName>
    </recommendedName>
</protein>
<keyword evidence="2" id="KW-0732">Signal</keyword>
<dbReference type="PANTHER" id="PTHR36302">
    <property type="entry name" value="BLR7088 PROTEIN"/>
    <property type="match status" value="1"/>
</dbReference>